<dbReference type="InterPro" id="IPR052608">
    <property type="entry name" value="U-box_domain_protein"/>
</dbReference>
<evidence type="ECO:0000256" key="2">
    <source>
        <dbReference type="ARBA" id="ARBA00004906"/>
    </source>
</evidence>
<accession>A0AAW1M4L5</accession>
<dbReference type="InterPro" id="IPR003613">
    <property type="entry name" value="Ubox_domain"/>
</dbReference>
<dbReference type="PANTHER" id="PTHR45958">
    <property type="entry name" value="RING-TYPE E3 UBIQUITIN TRANSFERASE"/>
    <property type="match status" value="1"/>
</dbReference>
<evidence type="ECO:0000256" key="1">
    <source>
        <dbReference type="ARBA" id="ARBA00000900"/>
    </source>
</evidence>
<organism evidence="8 9">
    <name type="scientific">Saponaria officinalis</name>
    <name type="common">Common soapwort</name>
    <name type="synonym">Lychnis saponaria</name>
    <dbReference type="NCBI Taxonomy" id="3572"/>
    <lineage>
        <taxon>Eukaryota</taxon>
        <taxon>Viridiplantae</taxon>
        <taxon>Streptophyta</taxon>
        <taxon>Embryophyta</taxon>
        <taxon>Tracheophyta</taxon>
        <taxon>Spermatophyta</taxon>
        <taxon>Magnoliopsida</taxon>
        <taxon>eudicotyledons</taxon>
        <taxon>Gunneridae</taxon>
        <taxon>Pentapetalae</taxon>
        <taxon>Caryophyllales</taxon>
        <taxon>Caryophyllaceae</taxon>
        <taxon>Caryophylleae</taxon>
        <taxon>Saponaria</taxon>
    </lineage>
</organism>
<sequence>MISLILALQNSHQMAGSSGGSFDLDSQSDEIYRLERQYIEPVFNSFVCPLTKKVMHDPVAIENGNTFDREAIENWFKECKESGRKPSCPLTSTELKTTHLNPIIALRSAIEEWAARNEAAQLNMARRSLSTASSERDILQAFNFMEFISKGSGTNKHDVHNPEMVRLVVEMLRNSSGNVRYRALKTLRVLAEQDSNMKEFMTEGDTVRTTVKILSSEQSTEREKAEAVSLLYELSTSQNLCEKVGAVQGTIPILVRMTGSESENVKTAEKADKTLDNLAHSENNLRQMAEFGRLEPLLTLLLSGNPVTKQSMSALLGDLVLNNDDKVRVAETVGSQLVNLMRSDDIQSRESSLKALNQISSYDASAKVLIEAGILPPLVNDLFSVGGKHLPMRLKEFSATILSNVVNSGYDIGSVIIGPENETLVSEKIIHSVLQLISNTGPSIESKLLQVLVGLTSYQKTVSQVVFAIKTSGATINLVEFIEERNLRLAAVKLLHNLSPYMAQELADALIAAGQLTCLVNIIMENNGITEEQAATVGLLAKFPERDVAFTRQMLKEGVFWDIVSRVRRIREGQIRGGRFTTPYLEGLVRSLARVTYVLAEEPEATFLCREYNLGGQFTDLLQPNGLDNVQIASAWALENLSIETKNLTRKFNPPPPGVCASIFTCFSRPPDTTAFCWVHGGVCSLKETFCLVDGKAVEKLVALLDHQNEKVVEASLAALSTLVDDGVDIEEGVMILHNADGTKPIVEILVEKRTENLRKKAVWVVERFLRSERIACEHSNDQNVVSALVDAFQHGDHQTRQIAERALRHVDRLPNFSDIFPTA</sequence>
<dbReference type="SUPFAM" id="SSF57850">
    <property type="entry name" value="RING/U-box"/>
    <property type="match status" value="1"/>
</dbReference>
<dbReference type="PROSITE" id="PS50176">
    <property type="entry name" value="ARM_REPEAT"/>
    <property type="match status" value="1"/>
</dbReference>
<dbReference type="PANTHER" id="PTHR45958:SF6">
    <property type="entry name" value="U-BOX DOMAIN-CONTAINING PROTEIN 43"/>
    <property type="match status" value="1"/>
</dbReference>
<dbReference type="SMART" id="SM00504">
    <property type="entry name" value="Ubox"/>
    <property type="match status" value="1"/>
</dbReference>
<comment type="caution">
    <text evidence="8">The sequence shown here is derived from an EMBL/GenBank/DDBJ whole genome shotgun (WGS) entry which is preliminary data.</text>
</comment>
<dbReference type="CDD" id="cd16664">
    <property type="entry name" value="RING-Ubox_PUB"/>
    <property type="match status" value="1"/>
</dbReference>
<dbReference type="InterPro" id="IPR045210">
    <property type="entry name" value="RING-Ubox_PUB"/>
</dbReference>
<evidence type="ECO:0000313" key="9">
    <source>
        <dbReference type="Proteomes" id="UP001443914"/>
    </source>
</evidence>
<dbReference type="InterPro" id="IPR016024">
    <property type="entry name" value="ARM-type_fold"/>
</dbReference>
<reference evidence="8" key="1">
    <citation type="submission" date="2024-03" db="EMBL/GenBank/DDBJ databases">
        <title>WGS assembly of Saponaria officinalis var. Norfolk2.</title>
        <authorList>
            <person name="Jenkins J."/>
            <person name="Shu S."/>
            <person name="Grimwood J."/>
            <person name="Barry K."/>
            <person name="Goodstein D."/>
            <person name="Schmutz J."/>
            <person name="Leebens-Mack J."/>
            <person name="Osbourn A."/>
        </authorList>
    </citation>
    <scope>NUCLEOTIDE SEQUENCE [LARGE SCALE GENOMIC DNA]</scope>
    <source>
        <strain evidence="8">JIC</strain>
    </source>
</reference>
<dbReference type="InterPro" id="IPR000225">
    <property type="entry name" value="Armadillo"/>
</dbReference>
<dbReference type="AlphaFoldDB" id="A0AAW1M4L5"/>
<proteinExistence type="predicted"/>
<dbReference type="InterPro" id="IPR013083">
    <property type="entry name" value="Znf_RING/FYVE/PHD"/>
</dbReference>
<dbReference type="Proteomes" id="UP001443914">
    <property type="component" value="Unassembled WGS sequence"/>
</dbReference>
<evidence type="ECO:0000256" key="6">
    <source>
        <dbReference type="PROSITE-ProRule" id="PRU00259"/>
    </source>
</evidence>
<comment type="pathway">
    <text evidence="2">Protein modification; protein ubiquitination.</text>
</comment>
<dbReference type="SMART" id="SM00185">
    <property type="entry name" value="ARM"/>
    <property type="match status" value="7"/>
</dbReference>
<evidence type="ECO:0000256" key="5">
    <source>
        <dbReference type="ARBA" id="ARBA00022737"/>
    </source>
</evidence>
<dbReference type="PROSITE" id="PS51698">
    <property type="entry name" value="U_BOX"/>
    <property type="match status" value="1"/>
</dbReference>
<evidence type="ECO:0000313" key="8">
    <source>
        <dbReference type="EMBL" id="KAK9740174.1"/>
    </source>
</evidence>
<evidence type="ECO:0000256" key="3">
    <source>
        <dbReference type="ARBA" id="ARBA00012483"/>
    </source>
</evidence>
<feature type="domain" description="U-box" evidence="7">
    <location>
        <begin position="41"/>
        <end position="120"/>
    </location>
</feature>
<dbReference type="Gene3D" id="3.30.40.10">
    <property type="entry name" value="Zinc/RING finger domain, C3HC4 (zinc finger)"/>
    <property type="match status" value="1"/>
</dbReference>
<protein>
    <recommendedName>
        <fullName evidence="3">RING-type E3 ubiquitin transferase</fullName>
        <ecNumber evidence="3">2.3.2.27</ecNumber>
    </recommendedName>
</protein>
<dbReference type="Pfam" id="PF04564">
    <property type="entry name" value="U-box"/>
    <property type="match status" value="1"/>
</dbReference>
<keyword evidence="9" id="KW-1185">Reference proteome</keyword>
<dbReference type="GO" id="GO:0016567">
    <property type="term" value="P:protein ubiquitination"/>
    <property type="evidence" value="ECO:0007669"/>
    <property type="project" value="InterPro"/>
</dbReference>
<keyword evidence="5" id="KW-0677">Repeat</keyword>
<dbReference type="Gene3D" id="1.25.10.10">
    <property type="entry name" value="Leucine-rich Repeat Variant"/>
    <property type="match status" value="2"/>
</dbReference>
<name>A0AAW1M4L5_SAPOF</name>
<evidence type="ECO:0000256" key="4">
    <source>
        <dbReference type="ARBA" id="ARBA00022679"/>
    </source>
</evidence>
<keyword evidence="4" id="KW-0808">Transferase</keyword>
<gene>
    <name evidence="8" type="ORF">RND81_03G016800</name>
</gene>
<dbReference type="EMBL" id="JBDFQZ010000003">
    <property type="protein sequence ID" value="KAK9740174.1"/>
    <property type="molecule type" value="Genomic_DNA"/>
</dbReference>
<dbReference type="EC" id="2.3.2.27" evidence="3"/>
<comment type="catalytic activity">
    <reaction evidence="1">
        <text>S-ubiquitinyl-[E2 ubiquitin-conjugating enzyme]-L-cysteine + [acceptor protein]-L-lysine = [E2 ubiquitin-conjugating enzyme]-L-cysteine + N(6)-ubiquitinyl-[acceptor protein]-L-lysine.</text>
        <dbReference type="EC" id="2.3.2.27"/>
    </reaction>
</comment>
<dbReference type="InterPro" id="IPR011989">
    <property type="entry name" value="ARM-like"/>
</dbReference>
<dbReference type="GO" id="GO:0061630">
    <property type="term" value="F:ubiquitin protein ligase activity"/>
    <property type="evidence" value="ECO:0007669"/>
    <property type="project" value="UniProtKB-EC"/>
</dbReference>
<evidence type="ECO:0000259" key="7">
    <source>
        <dbReference type="PROSITE" id="PS51698"/>
    </source>
</evidence>
<feature type="repeat" description="ARM" evidence="6">
    <location>
        <begin position="249"/>
        <end position="284"/>
    </location>
</feature>
<dbReference type="SUPFAM" id="SSF48371">
    <property type="entry name" value="ARM repeat"/>
    <property type="match status" value="2"/>
</dbReference>